<accession>A0A9N8EAR6</accession>
<organism evidence="3 4">
    <name type="scientific">Seminavis robusta</name>
    <dbReference type="NCBI Taxonomy" id="568900"/>
    <lineage>
        <taxon>Eukaryota</taxon>
        <taxon>Sar</taxon>
        <taxon>Stramenopiles</taxon>
        <taxon>Ochrophyta</taxon>
        <taxon>Bacillariophyta</taxon>
        <taxon>Bacillariophyceae</taxon>
        <taxon>Bacillariophycidae</taxon>
        <taxon>Naviculales</taxon>
        <taxon>Naviculaceae</taxon>
        <taxon>Seminavis</taxon>
    </lineage>
</organism>
<evidence type="ECO:0000259" key="2">
    <source>
        <dbReference type="PROSITE" id="PS50263"/>
    </source>
</evidence>
<feature type="domain" description="CN hydrolase" evidence="2">
    <location>
        <begin position="22"/>
        <end position="302"/>
    </location>
</feature>
<sequence length="340" mass="37961">MNRINKTAMKTTNTHLSPPSTVVVASLQASSDLGSVEANTAKFTALAIEAANKGAKILVLPETAITGYLSQDLKTNWITPERKALGLKKFRGELDPATAAQPKDGPIVQHFCDLAKKLGVYITVPFLEVAERAIEASEEEEREEEEQPRLERVYYNSVSLAAPSGEVVAHYRKNSPWPTPEQSWATAGNEVAYADTEYGRVGLAICFDIHSVLVKYDRFRLWALLYPIAWVGKPKEWFHNKLPSLLKQCNVPHYIIGCNWSTDKAYVWPGAGFSTHYGPKGEILATTSDSVWSTIVYSTLPVHTSRSDERPEASNGRLNLDKYASWTRTGGEQAKEWRWF</sequence>
<proteinExistence type="predicted"/>
<name>A0A9N8EAR6_9STRA</name>
<evidence type="ECO:0000256" key="1">
    <source>
        <dbReference type="ARBA" id="ARBA00022801"/>
    </source>
</evidence>
<dbReference type="InterPro" id="IPR036526">
    <property type="entry name" value="C-N_Hydrolase_sf"/>
</dbReference>
<dbReference type="CDD" id="cd07197">
    <property type="entry name" value="nitrilase"/>
    <property type="match status" value="1"/>
</dbReference>
<dbReference type="SUPFAM" id="SSF56317">
    <property type="entry name" value="Carbon-nitrogen hydrolase"/>
    <property type="match status" value="1"/>
</dbReference>
<dbReference type="InterPro" id="IPR050345">
    <property type="entry name" value="Aliph_Amidase/BUP"/>
</dbReference>
<dbReference type="PANTHER" id="PTHR43674:SF16">
    <property type="entry name" value="CARBON-NITROGEN FAMILY, PUTATIVE (AFU_ORTHOLOGUE AFUA_5G02350)-RELATED"/>
    <property type="match status" value="1"/>
</dbReference>
<protein>
    <submittedName>
        <fullName evidence="3">Carbon-nitrogen hydrolase</fullName>
    </submittedName>
</protein>
<dbReference type="PROSITE" id="PS50263">
    <property type="entry name" value="CN_HYDROLASE"/>
    <property type="match status" value="1"/>
</dbReference>
<dbReference type="OrthoDB" id="45919at2759"/>
<keyword evidence="4" id="KW-1185">Reference proteome</keyword>
<dbReference type="Gene3D" id="3.60.110.10">
    <property type="entry name" value="Carbon-nitrogen hydrolase"/>
    <property type="match status" value="1"/>
</dbReference>
<gene>
    <name evidence="3" type="ORF">SEMRO_853_G211070.1</name>
</gene>
<dbReference type="AlphaFoldDB" id="A0A9N8EAR6"/>
<reference evidence="3" key="1">
    <citation type="submission" date="2020-06" db="EMBL/GenBank/DDBJ databases">
        <authorList>
            <consortium name="Plant Systems Biology data submission"/>
        </authorList>
    </citation>
    <scope>NUCLEOTIDE SEQUENCE</scope>
    <source>
        <strain evidence="3">D6</strain>
    </source>
</reference>
<dbReference type="GO" id="GO:0016811">
    <property type="term" value="F:hydrolase activity, acting on carbon-nitrogen (but not peptide) bonds, in linear amides"/>
    <property type="evidence" value="ECO:0007669"/>
    <property type="project" value="TreeGrafter"/>
</dbReference>
<evidence type="ECO:0000313" key="3">
    <source>
        <dbReference type="EMBL" id="CAB9517383.1"/>
    </source>
</evidence>
<dbReference type="PANTHER" id="PTHR43674">
    <property type="entry name" value="NITRILASE C965.09-RELATED"/>
    <property type="match status" value="1"/>
</dbReference>
<dbReference type="Pfam" id="PF00795">
    <property type="entry name" value="CN_hydrolase"/>
    <property type="match status" value="1"/>
</dbReference>
<dbReference type="Proteomes" id="UP001153069">
    <property type="component" value="Unassembled WGS sequence"/>
</dbReference>
<keyword evidence="1 3" id="KW-0378">Hydrolase</keyword>
<evidence type="ECO:0000313" key="4">
    <source>
        <dbReference type="Proteomes" id="UP001153069"/>
    </source>
</evidence>
<dbReference type="InterPro" id="IPR003010">
    <property type="entry name" value="C-N_Hydrolase"/>
</dbReference>
<comment type="caution">
    <text evidence="3">The sequence shown here is derived from an EMBL/GenBank/DDBJ whole genome shotgun (WGS) entry which is preliminary data.</text>
</comment>
<dbReference type="EMBL" id="CAICTM010000852">
    <property type="protein sequence ID" value="CAB9517383.1"/>
    <property type="molecule type" value="Genomic_DNA"/>
</dbReference>